<accession>A0A0X3PT39</accession>
<evidence type="ECO:0000313" key="3">
    <source>
        <dbReference type="EMBL" id="JAP50346.1"/>
    </source>
</evidence>
<reference evidence="3" key="1">
    <citation type="submission" date="2016-01" db="EMBL/GenBank/DDBJ databases">
        <title>Reference transcriptome for the parasite Schistocephalus solidus: insights into the molecular evolution of parasitism.</title>
        <authorList>
            <person name="Hebert F.O."/>
            <person name="Grambauer S."/>
            <person name="Barber I."/>
            <person name="Landry C.R."/>
            <person name="Aubin-Horth N."/>
        </authorList>
    </citation>
    <scope>NUCLEOTIDE SEQUENCE</scope>
</reference>
<evidence type="ECO:0000256" key="1">
    <source>
        <dbReference type="SAM" id="MobiDB-lite"/>
    </source>
</evidence>
<dbReference type="EMBL" id="GEEE01012879">
    <property type="protein sequence ID" value="JAP50346.1"/>
    <property type="molecule type" value="Transcribed_RNA"/>
</dbReference>
<dbReference type="Pfam" id="PF00169">
    <property type="entry name" value="PH"/>
    <property type="match status" value="1"/>
</dbReference>
<feature type="non-terminal residue" evidence="3">
    <location>
        <position position="1"/>
    </location>
</feature>
<sequence length="351" mass="36792">KCAGVLAQFISGYRDRDPTHSFLCFISKMSYSLKEGHLQKWSESKKKFNPVYAKLLNSGWFQWFESPSSISPKRSIDVRTVAPFIAFTTTLFQVPCKPTSITEPDIQRAFGMPHEPHKGTRMSFFVCPDVNELNSWMNAITGLLQPGQPAMSSGAVGVPYGAAPPPYLPDPSSGGIGFGGYPSGPASPAYPPAAAPPPPTAAGGFGGPPAYPMPPGGYPSNSGGGQPPPAMYAPQHPTGQPAAYYAPQAVPGSSGYVPMAAGATGAAMGAYGAQQQQPYYVDKKGKPYTIVYKNGKPKKKKWKNAALGLAAGAAGGYLAGKMFGGFGRPFGGGWGGGWGSWSSLSSFSWSD</sequence>
<dbReference type="SUPFAM" id="SSF50729">
    <property type="entry name" value="PH domain-like"/>
    <property type="match status" value="1"/>
</dbReference>
<feature type="compositionally biased region" description="Pro residues" evidence="1">
    <location>
        <begin position="189"/>
        <end position="200"/>
    </location>
</feature>
<evidence type="ECO:0000259" key="2">
    <source>
        <dbReference type="PROSITE" id="PS50003"/>
    </source>
</evidence>
<dbReference type="AlphaFoldDB" id="A0A0X3PT39"/>
<dbReference type="InterPro" id="IPR001849">
    <property type="entry name" value="PH_domain"/>
</dbReference>
<feature type="region of interest" description="Disordered" evidence="1">
    <location>
        <begin position="189"/>
        <end position="236"/>
    </location>
</feature>
<dbReference type="Gene3D" id="2.30.29.30">
    <property type="entry name" value="Pleckstrin-homology domain (PH domain)/Phosphotyrosine-binding domain (PTB)"/>
    <property type="match status" value="1"/>
</dbReference>
<dbReference type="PROSITE" id="PS50003">
    <property type="entry name" value="PH_DOMAIN"/>
    <property type="match status" value="1"/>
</dbReference>
<protein>
    <recommendedName>
        <fullName evidence="2">PH domain-containing protein</fullName>
    </recommendedName>
</protein>
<feature type="domain" description="PH" evidence="2">
    <location>
        <begin position="31"/>
        <end position="145"/>
    </location>
</feature>
<name>A0A0X3PT39_SCHSO</name>
<gene>
    <name evidence="3" type="ORF">TR119775</name>
</gene>
<proteinExistence type="predicted"/>
<dbReference type="InterPro" id="IPR011993">
    <property type="entry name" value="PH-like_dom_sf"/>
</dbReference>
<organism evidence="3">
    <name type="scientific">Schistocephalus solidus</name>
    <name type="common">Tapeworm</name>
    <dbReference type="NCBI Taxonomy" id="70667"/>
    <lineage>
        <taxon>Eukaryota</taxon>
        <taxon>Metazoa</taxon>
        <taxon>Spiralia</taxon>
        <taxon>Lophotrochozoa</taxon>
        <taxon>Platyhelminthes</taxon>
        <taxon>Cestoda</taxon>
        <taxon>Eucestoda</taxon>
        <taxon>Diphyllobothriidea</taxon>
        <taxon>Diphyllobothriidae</taxon>
        <taxon>Schistocephalus</taxon>
    </lineage>
</organism>